<evidence type="ECO:0000313" key="3">
    <source>
        <dbReference type="EMBL" id="MQR99768.1"/>
    </source>
</evidence>
<dbReference type="SUPFAM" id="SSF51735">
    <property type="entry name" value="NAD(P)-binding Rossmann-fold domains"/>
    <property type="match status" value="1"/>
</dbReference>
<organism evidence="3 4">
    <name type="scientific">Gluconobacter aidae</name>
    <dbReference type="NCBI Taxonomy" id="2662454"/>
    <lineage>
        <taxon>Bacteria</taxon>
        <taxon>Pseudomonadati</taxon>
        <taxon>Pseudomonadota</taxon>
        <taxon>Alphaproteobacteria</taxon>
        <taxon>Acetobacterales</taxon>
        <taxon>Acetobacteraceae</taxon>
        <taxon>Gluconobacter</taxon>
    </lineage>
</organism>
<dbReference type="Pfam" id="PF13561">
    <property type="entry name" value="adh_short_C2"/>
    <property type="match status" value="1"/>
</dbReference>
<name>A0A7X1SRE9_9PROT</name>
<dbReference type="InterPro" id="IPR036291">
    <property type="entry name" value="NAD(P)-bd_dom_sf"/>
</dbReference>
<accession>A0A7X1SRE9</accession>
<dbReference type="AlphaFoldDB" id="A0A7X1SRE9"/>
<dbReference type="PANTHER" id="PTHR42760">
    <property type="entry name" value="SHORT-CHAIN DEHYDROGENASES/REDUCTASES FAMILY MEMBER"/>
    <property type="match status" value="1"/>
</dbReference>
<dbReference type="FunFam" id="3.40.50.720:FF:000084">
    <property type="entry name" value="Short-chain dehydrogenase reductase"/>
    <property type="match status" value="1"/>
</dbReference>
<dbReference type="Gene3D" id="3.40.50.720">
    <property type="entry name" value="NAD(P)-binding Rossmann-like Domain"/>
    <property type="match status" value="1"/>
</dbReference>
<dbReference type="PRINTS" id="PR00081">
    <property type="entry name" value="GDHRDH"/>
</dbReference>
<sequence length="255" mass="26771">MVDTPDLFSLRGRTALVTGGGRGLGYAMALHLARCGADVRIAGRMAATLEGACAEAEKAGLCLRPVVMDVASPEAIRTAFTEIARTAPQLDIVVNNAGDESLRASDDVDEALWDRLLDTNLKGPFFVAQHAARLMTEGGSIINLASLTSAAGVAKAVPYSASKSGILGVTRSLAVEWAPRGIRVNALAPGYFHTDMTAPFFADTDWQTRMLAQIPLGRFGLPDDLAGPLQFLCSPASAYVTGQVFYVDGGTLAAL</sequence>
<dbReference type="Proteomes" id="UP000432209">
    <property type="component" value="Unassembled WGS sequence"/>
</dbReference>
<comment type="caution">
    <text evidence="3">The sequence shown here is derived from an EMBL/GenBank/DDBJ whole genome shotgun (WGS) entry which is preliminary data.</text>
</comment>
<dbReference type="PROSITE" id="PS00061">
    <property type="entry name" value="ADH_SHORT"/>
    <property type="match status" value="1"/>
</dbReference>
<dbReference type="InterPro" id="IPR002347">
    <property type="entry name" value="SDR_fam"/>
</dbReference>
<keyword evidence="4" id="KW-1185">Reference proteome</keyword>
<dbReference type="RefSeq" id="WP_153431422.1">
    <property type="nucleotide sequence ID" value="NZ_WIPH01000031.1"/>
</dbReference>
<dbReference type="GO" id="GO:0016616">
    <property type="term" value="F:oxidoreductase activity, acting on the CH-OH group of donors, NAD or NADP as acceptor"/>
    <property type="evidence" value="ECO:0007669"/>
    <property type="project" value="TreeGrafter"/>
</dbReference>
<dbReference type="EMBL" id="WIPH01000031">
    <property type="protein sequence ID" value="MQR99768.1"/>
    <property type="molecule type" value="Genomic_DNA"/>
</dbReference>
<proteinExistence type="inferred from homology"/>
<evidence type="ECO:0000256" key="1">
    <source>
        <dbReference type="ARBA" id="ARBA00006484"/>
    </source>
</evidence>
<dbReference type="PANTHER" id="PTHR42760:SF5">
    <property type="entry name" value="2-DEHYDRO-3-DEOXY-D-GLUCONATE 5-DEHYDROGENASE"/>
    <property type="match status" value="1"/>
</dbReference>
<keyword evidence="2" id="KW-0560">Oxidoreductase</keyword>
<protein>
    <submittedName>
        <fullName evidence="3">SDR family oxidoreductase</fullName>
    </submittedName>
</protein>
<dbReference type="PRINTS" id="PR00080">
    <property type="entry name" value="SDRFAMILY"/>
</dbReference>
<evidence type="ECO:0000256" key="2">
    <source>
        <dbReference type="ARBA" id="ARBA00023002"/>
    </source>
</evidence>
<gene>
    <name evidence="3" type="ORF">GFJ39_11290</name>
</gene>
<comment type="similarity">
    <text evidence="1">Belongs to the short-chain dehydrogenases/reductases (SDR) family.</text>
</comment>
<reference evidence="3 4" key="1">
    <citation type="submission" date="2019-10" db="EMBL/GenBank/DDBJ databases">
        <title>Gluconobacter aidae sp. nov., a novel species of acetic acid bacteria isolated in Thailand.</title>
        <authorList>
            <person name="Yukphan P."/>
            <person name="Charoenyingcharoen P."/>
            <person name="Malimas S."/>
            <person name="Muramatsu Y."/>
            <person name="Nakagawa Y."/>
            <person name="Tanasupawat S."/>
            <person name="Yamada Y."/>
        </authorList>
    </citation>
    <scope>NUCLEOTIDE SEQUENCE [LARGE SCALE GENOMIC DNA]</scope>
    <source>
        <strain evidence="3 4">AC10</strain>
    </source>
</reference>
<evidence type="ECO:0000313" key="4">
    <source>
        <dbReference type="Proteomes" id="UP000432209"/>
    </source>
</evidence>
<dbReference type="InterPro" id="IPR020904">
    <property type="entry name" value="Sc_DH/Rdtase_CS"/>
</dbReference>